<evidence type="ECO:0000256" key="1">
    <source>
        <dbReference type="SAM" id="SignalP"/>
    </source>
</evidence>
<accession>A0A2P2KDW3</accession>
<keyword evidence="1" id="KW-0732">Signal</keyword>
<feature type="chain" id="PRO_5015145951" evidence="1">
    <location>
        <begin position="21"/>
        <end position="46"/>
    </location>
</feature>
<reference evidence="2" key="1">
    <citation type="submission" date="2018-02" db="EMBL/GenBank/DDBJ databases">
        <title>Rhizophora mucronata_Transcriptome.</title>
        <authorList>
            <person name="Meera S.P."/>
            <person name="Sreeshan A."/>
            <person name="Augustine A."/>
        </authorList>
    </citation>
    <scope>NUCLEOTIDE SEQUENCE</scope>
    <source>
        <tissue evidence="2">Leaf</tissue>
    </source>
</reference>
<name>A0A2P2KDW3_RHIMU</name>
<organism evidence="2">
    <name type="scientific">Rhizophora mucronata</name>
    <name type="common">Asiatic mangrove</name>
    <dbReference type="NCBI Taxonomy" id="61149"/>
    <lineage>
        <taxon>Eukaryota</taxon>
        <taxon>Viridiplantae</taxon>
        <taxon>Streptophyta</taxon>
        <taxon>Embryophyta</taxon>
        <taxon>Tracheophyta</taxon>
        <taxon>Spermatophyta</taxon>
        <taxon>Magnoliopsida</taxon>
        <taxon>eudicotyledons</taxon>
        <taxon>Gunneridae</taxon>
        <taxon>Pentapetalae</taxon>
        <taxon>rosids</taxon>
        <taxon>fabids</taxon>
        <taxon>Malpighiales</taxon>
        <taxon>Rhizophoraceae</taxon>
        <taxon>Rhizophora</taxon>
    </lineage>
</organism>
<evidence type="ECO:0000313" key="2">
    <source>
        <dbReference type="EMBL" id="MBX03934.1"/>
    </source>
</evidence>
<sequence>MFSLLLACLCLHVLHITVCTIQVPVFPLLINCYSSEVISLDVFGSS</sequence>
<protein>
    <submittedName>
        <fullName evidence="2">Uncharacterized protein</fullName>
    </submittedName>
</protein>
<feature type="signal peptide" evidence="1">
    <location>
        <begin position="1"/>
        <end position="20"/>
    </location>
</feature>
<proteinExistence type="predicted"/>
<dbReference type="AlphaFoldDB" id="A0A2P2KDW3"/>
<dbReference type="EMBL" id="GGEC01023450">
    <property type="protein sequence ID" value="MBX03934.1"/>
    <property type="molecule type" value="Transcribed_RNA"/>
</dbReference>